<dbReference type="Pfam" id="PF04851">
    <property type="entry name" value="ResIII"/>
    <property type="match status" value="1"/>
</dbReference>
<sequence>MDKTVIKPFEEIKYKVYGYTLPEVPNHNGYVKIGDTTREVVTRIFEQVGTAGLNPKILFEKVARKSDGEWFRDKDLHRFLILNGIEKKDFNSRADEWFYFNGTLEKAEELTNKFINRDYDEIQIDDKRSDYVLRNEQQQAVEKTYEYYQSNQEPKEFLWNAKPRFGKTLTTYDFIRNLNARNVLIVTNRPAIANSWFDDFNKFIAWQEPQMKFVSETDALNGKAMTRDQYLEFIDTTSHANPTQIAFISLQDLKGAEFAGGMYKKLEWVAGLNWDLLVIDEAHEGIDTRKTDIAFSQLKRDFTLHLSGTPFKALAKGDFSEEQIFNWSYVDEQEAKENWDPTIGSNPYESLPTLNLFTYQMSKMIEDEVSAGLTIEEEKNVDYAFDLNEFFRVKENGRFEYEESVVRFLDNLSSGKFPFSENQYRNELKHTFWLLPRVNSAKALEKLLNSHPTFKDYKVVLAAGDGVSLHDGVEAEALDLKENTKSFDKVRNAIEQNDKTITLSVGQLTTGVTIPEWTAVLMLNNIESPSLYFQAAFRSQNPYEYEEDGKLFRKENAYIFDFSPDRTLRLYDEFANNLSSGSSKTSEERKRKIKKLLNFFPVIAEDEEGTMHEIDASEVLTIPTRITSREVVKRGFMSNLLFANISGIFSGDSPFKEILDKIPPEKNKRLEKPREIPVTNPHLNDDGEVEIPKEVVIGKSKELFGEKIYTTIEVVDDVVSSLEEAEEKQKESIKRLAKNITESFSEGFTRLKDSFNLNKGQTDKLKDSVNNSIEDIINEKSLTLSNQVKELEKEYESKIQEAETIKDESILKAATHHYEKQKQKIEESFTEEINKEVEKTINTVVEEQIEKVEEKKKKTTEDDVRDHLRGFARTIPAFLMAYGVEDTRLENFEVNIDEATFEDLTSITIEEFKRLRDGFEYPDNNGETKVIPGLFNEVVFNASIQEFLETKNRLANYFDDSLQEDIFDYIPPQKTNQIFTPRRVVKSMVDSLEKRIPGIFSDKTRKFADLYVKSGMYITEIVKRLNHGLKDQIPNQQERIKWILENQVYACAPSNIIYNIAKNYILGEMEHVSNTNIIELDTLALAKEAKLSECIYKEFGDVKMKFDVIIGNPPYQEENTERNRDDAIYHLFLDEAYKIAEKVVMITPARFLFNVGSTPKIWNEKMLNDKHLSVEMYERKSEKIFPNTSIIGGIAVTYRDASKILGPIGTFTPYQELNSILSKVKEINQESNFSSLMFVQNKFNLDKLYRDFPDFETRLGGNGRERRLTSSIFNVLPEIFSDKKTKEHNLAIYGRENNKRTYKYVSKEYIEEHPNMYKWKVFVPAANGASGTIGDSPARIISFPVLGEPNSGHTQTFISLGAFDTKFEGEALLKYIKSKFARAMLGVLKVTQNNKTQETWSKVPVLDFTKDSDIDWEKPLPEIDQSIYKKFSLNQNEIDFIENHITYLDEESLNNL</sequence>
<dbReference type="Proteomes" id="UP000004846">
    <property type="component" value="Unassembled WGS sequence"/>
</dbReference>
<evidence type="ECO:0000313" key="4">
    <source>
        <dbReference type="Proteomes" id="UP000004846"/>
    </source>
</evidence>
<dbReference type="InterPro" id="IPR029063">
    <property type="entry name" value="SAM-dependent_MTases_sf"/>
</dbReference>
<dbReference type="GO" id="GO:0016787">
    <property type="term" value="F:hydrolase activity"/>
    <property type="evidence" value="ECO:0007669"/>
    <property type="project" value="InterPro"/>
</dbReference>
<dbReference type="GO" id="GO:0005524">
    <property type="term" value="F:ATP binding"/>
    <property type="evidence" value="ECO:0007669"/>
    <property type="project" value="InterPro"/>
</dbReference>
<keyword evidence="1" id="KW-0175">Coiled coil</keyword>
<reference evidence="3 4" key="1">
    <citation type="submission" date="2010-07" db="EMBL/GenBank/DDBJ databases">
        <authorList>
            <person name="Sid Ahmed O."/>
        </authorList>
    </citation>
    <scope>NUCLEOTIDE SEQUENCE [LARGE SCALE GENOMIC DNA]</scope>
    <source>
        <strain evidence="3 4">TX4248</strain>
    </source>
</reference>
<dbReference type="PROSITE" id="PS00092">
    <property type="entry name" value="N6_MTASE"/>
    <property type="match status" value="1"/>
</dbReference>
<dbReference type="GO" id="GO:0032259">
    <property type="term" value="P:methylation"/>
    <property type="evidence" value="ECO:0007669"/>
    <property type="project" value="InterPro"/>
</dbReference>
<dbReference type="GO" id="GO:0003677">
    <property type="term" value="F:DNA binding"/>
    <property type="evidence" value="ECO:0007669"/>
    <property type="project" value="InterPro"/>
</dbReference>
<dbReference type="Gene3D" id="3.40.50.150">
    <property type="entry name" value="Vaccinia Virus protein VP39"/>
    <property type="match status" value="1"/>
</dbReference>
<proteinExistence type="predicted"/>
<dbReference type="InterPro" id="IPR014001">
    <property type="entry name" value="Helicase_ATP-bd"/>
</dbReference>
<dbReference type="InterPro" id="IPR006935">
    <property type="entry name" value="Helicase/UvrB_N"/>
</dbReference>
<protein>
    <submittedName>
        <fullName evidence="3">Eco57I restriction endonuclease</fullName>
    </submittedName>
</protein>
<dbReference type="Pfam" id="PF07669">
    <property type="entry name" value="Eco57I"/>
    <property type="match status" value="1"/>
</dbReference>
<organism evidence="3 4">
    <name type="scientific">Enterococcus faecalis TX4248</name>
    <dbReference type="NCBI Taxonomy" id="749495"/>
    <lineage>
        <taxon>Bacteria</taxon>
        <taxon>Bacillati</taxon>
        <taxon>Bacillota</taxon>
        <taxon>Bacilli</taxon>
        <taxon>Lactobacillales</taxon>
        <taxon>Enterococcaceae</taxon>
        <taxon>Enterococcus</taxon>
    </lineage>
</organism>
<keyword evidence="3" id="KW-0540">Nuclease</keyword>
<dbReference type="InterPro" id="IPR002052">
    <property type="entry name" value="DNA_methylase_N6_adenine_CS"/>
</dbReference>
<dbReference type="GO" id="GO:0009007">
    <property type="term" value="F:site-specific DNA-methyltransferase (adenine-specific) activity"/>
    <property type="evidence" value="ECO:0007669"/>
    <property type="project" value="UniProtKB-EC"/>
</dbReference>
<keyword evidence="3" id="KW-0378">Hydrolase</keyword>
<dbReference type="RefSeq" id="WP_002370261.1">
    <property type="nucleotide sequence ID" value="NZ_GL454474.1"/>
</dbReference>
<dbReference type="InterPro" id="IPR027417">
    <property type="entry name" value="P-loop_NTPase"/>
</dbReference>
<dbReference type="HOGENOM" id="CLU_005929_0_0_9"/>
<gene>
    <name evidence="3" type="ORF">HMPREF9498_02304</name>
</gene>
<dbReference type="InterPro" id="IPR011639">
    <property type="entry name" value="MethylTrfase_TaqI-like_dom"/>
</dbReference>
<dbReference type="SUPFAM" id="SSF52540">
    <property type="entry name" value="P-loop containing nucleoside triphosphate hydrolases"/>
    <property type="match status" value="2"/>
</dbReference>
<feature type="coiled-coil region" evidence="1">
    <location>
        <begin position="781"/>
        <end position="808"/>
    </location>
</feature>
<dbReference type="GO" id="GO:0006304">
    <property type="term" value="P:DNA modification"/>
    <property type="evidence" value="ECO:0007669"/>
    <property type="project" value="InterPro"/>
</dbReference>
<accession>A0A125W4M2</accession>
<dbReference type="EMBL" id="AEBR01000079">
    <property type="protein sequence ID" value="EFM82086.1"/>
    <property type="molecule type" value="Genomic_DNA"/>
</dbReference>
<dbReference type="SMART" id="SM00487">
    <property type="entry name" value="DEXDc"/>
    <property type="match status" value="1"/>
</dbReference>
<name>A0A125W4M2_ENTFL</name>
<evidence type="ECO:0000256" key="1">
    <source>
        <dbReference type="SAM" id="Coils"/>
    </source>
</evidence>
<keyword evidence="3" id="KW-0255">Endonuclease</keyword>
<feature type="domain" description="Helicase ATP-binding" evidence="2">
    <location>
        <begin position="129"/>
        <end position="336"/>
    </location>
</feature>
<dbReference type="REBASE" id="289091">
    <property type="entry name" value="Efa4248ORF2304P"/>
</dbReference>
<dbReference type="SUPFAM" id="SSF53335">
    <property type="entry name" value="S-adenosyl-L-methionine-dependent methyltransferases"/>
    <property type="match status" value="1"/>
</dbReference>
<dbReference type="Gene3D" id="3.40.50.300">
    <property type="entry name" value="P-loop containing nucleotide triphosphate hydrolases"/>
    <property type="match status" value="1"/>
</dbReference>
<dbReference type="GO" id="GO:0004519">
    <property type="term" value="F:endonuclease activity"/>
    <property type="evidence" value="ECO:0007669"/>
    <property type="project" value="UniProtKB-KW"/>
</dbReference>
<comment type="caution">
    <text evidence="3">The sequence shown here is derived from an EMBL/GenBank/DDBJ whole genome shotgun (WGS) entry which is preliminary data.</text>
</comment>
<evidence type="ECO:0000313" key="3">
    <source>
        <dbReference type="EMBL" id="EFM82086.1"/>
    </source>
</evidence>
<evidence type="ECO:0000259" key="2">
    <source>
        <dbReference type="SMART" id="SM00487"/>
    </source>
</evidence>